<evidence type="ECO:0000313" key="2">
    <source>
        <dbReference type="Proteomes" id="UP000396788"/>
    </source>
</evidence>
<evidence type="ECO:0000313" key="1">
    <source>
        <dbReference type="EMBL" id="VVD59638.1"/>
    </source>
</evidence>
<organism evidence="1 2">
    <name type="scientific">Pandoraea cepalis</name>
    <dbReference type="NCBI Taxonomy" id="2508294"/>
    <lineage>
        <taxon>Bacteria</taxon>
        <taxon>Pseudomonadati</taxon>
        <taxon>Pseudomonadota</taxon>
        <taxon>Betaproteobacteria</taxon>
        <taxon>Burkholderiales</taxon>
        <taxon>Burkholderiaceae</taxon>
        <taxon>Pandoraea</taxon>
    </lineage>
</organism>
<reference evidence="1 2" key="1">
    <citation type="submission" date="2019-08" db="EMBL/GenBank/DDBJ databases">
        <authorList>
            <person name="Peeters C."/>
        </authorList>
    </citation>
    <scope>NUCLEOTIDE SEQUENCE [LARGE SCALE GENOMIC DNA]</scope>
    <source>
        <strain evidence="1 2">LMG 31107</strain>
    </source>
</reference>
<sequence length="57" mass="6117">MRSAEVLWLTSSLTAISALLLDVTLPAFRAMALDVRIDVRAIAAIVGHVALHSQDCN</sequence>
<name>A0A5E4RC16_9BURK</name>
<accession>A0A5E4RC16</accession>
<dbReference type="AlphaFoldDB" id="A0A5E4RC16"/>
<protein>
    <submittedName>
        <fullName evidence="1">Inner membrane transport protein YdhC</fullName>
    </submittedName>
</protein>
<dbReference type="EMBL" id="CABPRY010000001">
    <property type="protein sequence ID" value="VVD59638.1"/>
    <property type="molecule type" value="Genomic_DNA"/>
</dbReference>
<dbReference type="Proteomes" id="UP000396788">
    <property type="component" value="Unassembled WGS sequence"/>
</dbReference>
<gene>
    <name evidence="1" type="primary">ydhC_2</name>
    <name evidence="1" type="ORF">PCE31107_00034</name>
</gene>
<proteinExistence type="predicted"/>
<dbReference type="RefSeq" id="WP_174966503.1">
    <property type="nucleotide sequence ID" value="NZ_CABPRY010000001.1"/>
</dbReference>